<keyword evidence="2" id="KW-1185">Reference proteome</keyword>
<protein>
    <submittedName>
        <fullName evidence="1">Uncharacterized protein</fullName>
    </submittedName>
</protein>
<gene>
    <name evidence="1" type="ORF">MLD38_019852</name>
</gene>
<name>A0ACB9QC30_9MYRT</name>
<dbReference type="EMBL" id="CM042885">
    <property type="protein sequence ID" value="KAI4363663.1"/>
    <property type="molecule type" value="Genomic_DNA"/>
</dbReference>
<proteinExistence type="predicted"/>
<evidence type="ECO:0000313" key="2">
    <source>
        <dbReference type="Proteomes" id="UP001057402"/>
    </source>
</evidence>
<sequence length="74" mass="8635">MAGRTWKIVQRHECWSRIGIVDSFYEVLKHDVLHSHMHEIRTGHIPGRDLSACDSSSLTWQTLEQIVNHPALFR</sequence>
<comment type="caution">
    <text evidence="1">The sequence shown here is derived from an EMBL/GenBank/DDBJ whole genome shotgun (WGS) entry which is preliminary data.</text>
</comment>
<reference evidence="2" key="1">
    <citation type="journal article" date="2023" name="Front. Plant Sci.">
        <title>Chromosomal-level genome assembly of Melastoma candidum provides insights into trichome evolution.</title>
        <authorList>
            <person name="Zhong Y."/>
            <person name="Wu W."/>
            <person name="Sun C."/>
            <person name="Zou P."/>
            <person name="Liu Y."/>
            <person name="Dai S."/>
            <person name="Zhou R."/>
        </authorList>
    </citation>
    <scope>NUCLEOTIDE SEQUENCE [LARGE SCALE GENOMIC DNA]</scope>
</reference>
<evidence type="ECO:0000313" key="1">
    <source>
        <dbReference type="EMBL" id="KAI4363663.1"/>
    </source>
</evidence>
<accession>A0ACB9QC30</accession>
<dbReference type="Proteomes" id="UP001057402">
    <property type="component" value="Chromosome 6"/>
</dbReference>
<organism evidence="1 2">
    <name type="scientific">Melastoma candidum</name>
    <dbReference type="NCBI Taxonomy" id="119954"/>
    <lineage>
        <taxon>Eukaryota</taxon>
        <taxon>Viridiplantae</taxon>
        <taxon>Streptophyta</taxon>
        <taxon>Embryophyta</taxon>
        <taxon>Tracheophyta</taxon>
        <taxon>Spermatophyta</taxon>
        <taxon>Magnoliopsida</taxon>
        <taxon>eudicotyledons</taxon>
        <taxon>Gunneridae</taxon>
        <taxon>Pentapetalae</taxon>
        <taxon>rosids</taxon>
        <taxon>malvids</taxon>
        <taxon>Myrtales</taxon>
        <taxon>Melastomataceae</taxon>
        <taxon>Melastomatoideae</taxon>
        <taxon>Melastomateae</taxon>
        <taxon>Melastoma</taxon>
    </lineage>
</organism>